<evidence type="ECO:0000313" key="2">
    <source>
        <dbReference type="EMBL" id="KAA6306831.1"/>
    </source>
</evidence>
<feature type="domain" description="Transposase IS110-like N-terminal" evidence="1">
    <location>
        <begin position="22"/>
        <end position="90"/>
    </location>
</feature>
<dbReference type="GO" id="GO:0003677">
    <property type="term" value="F:DNA binding"/>
    <property type="evidence" value="ECO:0007669"/>
    <property type="project" value="InterPro"/>
</dbReference>
<organism evidence="2">
    <name type="scientific">termite gut metagenome</name>
    <dbReference type="NCBI Taxonomy" id="433724"/>
    <lineage>
        <taxon>unclassified sequences</taxon>
        <taxon>metagenomes</taxon>
        <taxon>organismal metagenomes</taxon>
    </lineage>
</organism>
<gene>
    <name evidence="2" type="ORF">EZS27_041504</name>
</gene>
<dbReference type="GO" id="GO:0006313">
    <property type="term" value="P:DNA transposition"/>
    <property type="evidence" value="ECO:0007669"/>
    <property type="project" value="InterPro"/>
</dbReference>
<sequence length="121" mass="14102">MDTLRTGIIGNNNIVINPQMFLQQEKKRCVKTDSVDSQKIARLLRSNELRGIHIPSQSTLSDRSLIRMRISVVKDLNRLKQRIKMMLPFYGVETLKTFANDIRNSKHLFNGSRKMQQVQME</sequence>
<proteinExistence type="predicted"/>
<reference evidence="2" key="1">
    <citation type="submission" date="2019-03" db="EMBL/GenBank/DDBJ databases">
        <title>Single cell metagenomics reveals metabolic interactions within the superorganism composed of flagellate Streblomastix strix and complex community of Bacteroidetes bacteria on its surface.</title>
        <authorList>
            <person name="Treitli S.C."/>
            <person name="Kolisko M."/>
            <person name="Husnik F."/>
            <person name="Keeling P."/>
            <person name="Hampl V."/>
        </authorList>
    </citation>
    <scope>NUCLEOTIDE SEQUENCE</scope>
    <source>
        <strain evidence="2">STM</strain>
    </source>
</reference>
<dbReference type="InterPro" id="IPR002525">
    <property type="entry name" value="Transp_IS110-like_N"/>
</dbReference>
<accession>A0A5J4PDT3</accession>
<comment type="caution">
    <text evidence="2">The sequence shown here is derived from an EMBL/GenBank/DDBJ whole genome shotgun (WGS) entry which is preliminary data.</text>
</comment>
<dbReference type="EMBL" id="SNRY01009608">
    <property type="protein sequence ID" value="KAA6306831.1"/>
    <property type="molecule type" value="Genomic_DNA"/>
</dbReference>
<dbReference type="Pfam" id="PF01548">
    <property type="entry name" value="DEDD_Tnp_IS110"/>
    <property type="match status" value="1"/>
</dbReference>
<name>A0A5J4PDT3_9ZZZZ</name>
<dbReference type="AlphaFoldDB" id="A0A5J4PDT3"/>
<protein>
    <recommendedName>
        <fullName evidence="1">Transposase IS110-like N-terminal domain-containing protein</fullName>
    </recommendedName>
</protein>
<dbReference type="GO" id="GO:0004803">
    <property type="term" value="F:transposase activity"/>
    <property type="evidence" value="ECO:0007669"/>
    <property type="project" value="InterPro"/>
</dbReference>
<evidence type="ECO:0000259" key="1">
    <source>
        <dbReference type="Pfam" id="PF01548"/>
    </source>
</evidence>